<name>A0ABZ2L0Y3_9BACT</name>
<sequence>MSSFRSSRLTRLAGLVALATFAGLVGCGGHTARTLQMRTSLDEGQPKAAISSINDEIDVKSDKDLPSDIQGDNALLVLDRASIQQSLAQFPNSQRDFEAADKAIDLLDLSRNASDSIAQYIFSDSAGRYKAPPYEKLLINTLNMINYLERGDLSGARVEARRLSVMQRYVVDNLGQKDNPVIGLGGFLAGLSYEKSGQPDEALRFYDEALAFQGFSSLRAPTRTLMQSTSYKSPRLNALAAEAPGRPVEQTGEAEIILVVGYGRVPHKIANRIPIGLALTYFSSAINPHDLEAANKLAVEGAAIWINYPTLAPGQGGYAIPAATVDGHSVGLEEAVDVEKQVRAEWHSIEGRVAASAITRAIARVGVGEGVKTVAGRDSTVGFIAAIGSMIALTAADTPDTRSWETLPARVAVTRVRVPAGKHTIRLDARGVSRTAQVNVEKGGWSVVSLMALR</sequence>
<dbReference type="RefSeq" id="WP_394833275.1">
    <property type="nucleotide sequence ID" value="NZ_CP089929.1"/>
</dbReference>
<reference evidence="1" key="1">
    <citation type="submission" date="2021-12" db="EMBL/GenBank/DDBJ databases">
        <title>Discovery of the Pendulisporaceae a myxobacterial family with distinct sporulation behavior and unique specialized metabolism.</title>
        <authorList>
            <person name="Garcia R."/>
            <person name="Popoff A."/>
            <person name="Bader C.D."/>
            <person name="Loehr J."/>
            <person name="Walesch S."/>
            <person name="Walt C."/>
            <person name="Boldt J."/>
            <person name="Bunk B."/>
            <person name="Haeckl F.J.F.P.J."/>
            <person name="Gunesch A.P."/>
            <person name="Birkelbach J."/>
            <person name="Nuebel U."/>
            <person name="Pietschmann T."/>
            <person name="Bach T."/>
            <person name="Mueller R."/>
        </authorList>
    </citation>
    <scope>NUCLEOTIDE SEQUENCE</scope>
    <source>
        <strain evidence="1">MSr11367</strain>
    </source>
</reference>
<evidence type="ECO:0008006" key="3">
    <source>
        <dbReference type="Google" id="ProtNLM"/>
    </source>
</evidence>
<dbReference type="PROSITE" id="PS51257">
    <property type="entry name" value="PROKAR_LIPOPROTEIN"/>
    <property type="match status" value="1"/>
</dbReference>
<proteinExistence type="predicted"/>
<organism evidence="1 2">
    <name type="scientific">Pendulispora rubella</name>
    <dbReference type="NCBI Taxonomy" id="2741070"/>
    <lineage>
        <taxon>Bacteria</taxon>
        <taxon>Pseudomonadati</taxon>
        <taxon>Myxococcota</taxon>
        <taxon>Myxococcia</taxon>
        <taxon>Myxococcales</taxon>
        <taxon>Sorangiineae</taxon>
        <taxon>Pendulisporaceae</taxon>
        <taxon>Pendulispora</taxon>
    </lineage>
</organism>
<gene>
    <name evidence="1" type="ORF">LVJ94_42910</name>
</gene>
<protein>
    <recommendedName>
        <fullName evidence="3">Tetratricopeptide repeat protein</fullName>
    </recommendedName>
</protein>
<evidence type="ECO:0000313" key="1">
    <source>
        <dbReference type="EMBL" id="WXB03643.1"/>
    </source>
</evidence>
<accession>A0ABZ2L0Y3</accession>
<keyword evidence="2" id="KW-1185">Reference proteome</keyword>
<dbReference type="Proteomes" id="UP001374803">
    <property type="component" value="Chromosome"/>
</dbReference>
<dbReference type="EMBL" id="CP089983">
    <property type="protein sequence ID" value="WXB03643.1"/>
    <property type="molecule type" value="Genomic_DNA"/>
</dbReference>
<evidence type="ECO:0000313" key="2">
    <source>
        <dbReference type="Proteomes" id="UP001374803"/>
    </source>
</evidence>